<proteinExistence type="predicted"/>
<accession>A0A1U7LHK1</accession>
<evidence type="ECO:0000313" key="4">
    <source>
        <dbReference type="Proteomes" id="UP000186594"/>
    </source>
</evidence>
<name>A0A1U7LHK1_NEOID</name>
<dbReference type="PANTHER" id="PTHR10476">
    <property type="entry name" value="CHARGED MULTIVESICULAR BODY PROTEIN"/>
    <property type="match status" value="1"/>
</dbReference>
<dbReference type="InterPro" id="IPR005024">
    <property type="entry name" value="Snf7_fam"/>
</dbReference>
<reference evidence="3 4" key="1">
    <citation type="submission" date="2016-04" db="EMBL/GenBank/DDBJ databases">
        <title>Evolutionary innovation and constraint leading to complex multicellularity in the Ascomycota.</title>
        <authorList>
            <person name="Cisse O."/>
            <person name="Nguyen A."/>
            <person name="Hewitt D.A."/>
            <person name="Jedd G."/>
            <person name="Stajich J.E."/>
        </authorList>
    </citation>
    <scope>NUCLEOTIDE SEQUENCE [LARGE SCALE GENOMIC DNA]</scope>
    <source>
        <strain evidence="3 4">DAH-3</strain>
    </source>
</reference>
<dbReference type="STRING" id="1198029.A0A1U7LHK1"/>
<feature type="coiled-coil region" evidence="1">
    <location>
        <begin position="28"/>
        <end position="55"/>
    </location>
</feature>
<feature type="region of interest" description="Disordered" evidence="2">
    <location>
        <begin position="201"/>
        <end position="226"/>
    </location>
</feature>
<evidence type="ECO:0000256" key="1">
    <source>
        <dbReference type="SAM" id="Coils"/>
    </source>
</evidence>
<dbReference type="Gene3D" id="6.10.140.1230">
    <property type="match status" value="1"/>
</dbReference>
<evidence type="ECO:0000313" key="3">
    <source>
        <dbReference type="EMBL" id="OLL22135.1"/>
    </source>
</evidence>
<sequence>MSGLEKTLFNLKARLYLLPVSNHQQFSAKQLNKQAKRAEREANQRKTKLKDAIQKGNRDIAELHASEIIRKQTEHIDLLRLSARLDAVASRVQTAVTMRNVNSFWSPCSPHQGLWEHEDGRYEHEPCSGNYGFDKGRHITFLEFETQFEDLDVTSSYMQNSIGQSTATGTPQDKVDALMQEVAVEAGIEFDQELGSANASKAKIAVKKDKERDEENLDERLRALRS</sequence>
<evidence type="ECO:0000256" key="2">
    <source>
        <dbReference type="SAM" id="MobiDB-lite"/>
    </source>
</evidence>
<feature type="compositionally biased region" description="Basic and acidic residues" evidence="2">
    <location>
        <begin position="206"/>
        <end position="226"/>
    </location>
</feature>
<dbReference type="OMA" id="MMIPLIQ"/>
<protein>
    <submittedName>
        <fullName evidence="3">Vacuolar protein-sorting-associated protein 46</fullName>
    </submittedName>
</protein>
<dbReference type="OrthoDB" id="10266568at2759"/>
<dbReference type="Gene3D" id="6.10.250.440">
    <property type="match status" value="1"/>
</dbReference>
<comment type="caution">
    <text evidence="3">The sequence shown here is derived from an EMBL/GenBank/DDBJ whole genome shotgun (WGS) entry which is preliminary data.</text>
</comment>
<gene>
    <name evidence="3" type="ORF">NEOLI_003491</name>
</gene>
<keyword evidence="4" id="KW-1185">Reference proteome</keyword>
<dbReference type="GO" id="GO:0007034">
    <property type="term" value="P:vacuolar transport"/>
    <property type="evidence" value="ECO:0007669"/>
    <property type="project" value="InterPro"/>
</dbReference>
<dbReference type="Proteomes" id="UP000186594">
    <property type="component" value="Unassembled WGS sequence"/>
</dbReference>
<organism evidence="3 4">
    <name type="scientific">Neolecta irregularis (strain DAH-3)</name>
    <dbReference type="NCBI Taxonomy" id="1198029"/>
    <lineage>
        <taxon>Eukaryota</taxon>
        <taxon>Fungi</taxon>
        <taxon>Dikarya</taxon>
        <taxon>Ascomycota</taxon>
        <taxon>Taphrinomycotina</taxon>
        <taxon>Neolectales</taxon>
        <taxon>Neolectaceae</taxon>
        <taxon>Neolecta</taxon>
    </lineage>
</organism>
<dbReference type="AlphaFoldDB" id="A0A1U7LHK1"/>
<keyword evidence="1" id="KW-0175">Coiled coil</keyword>
<dbReference type="EMBL" id="LXFE01003860">
    <property type="protein sequence ID" value="OLL22135.1"/>
    <property type="molecule type" value="Genomic_DNA"/>
</dbReference>